<dbReference type="InterPro" id="IPR050353">
    <property type="entry name" value="PyrK_electron_transfer"/>
</dbReference>
<evidence type="ECO:0000313" key="3">
    <source>
        <dbReference type="Proteomes" id="UP000639010"/>
    </source>
</evidence>
<name>A0ABR9GYU1_9BACT</name>
<organism evidence="2 3">
    <name type="scientific">Desulfomicrobium macestii</name>
    <dbReference type="NCBI Taxonomy" id="90731"/>
    <lineage>
        <taxon>Bacteria</taxon>
        <taxon>Pseudomonadati</taxon>
        <taxon>Thermodesulfobacteriota</taxon>
        <taxon>Desulfovibrionia</taxon>
        <taxon>Desulfovibrionales</taxon>
        <taxon>Desulfomicrobiaceae</taxon>
        <taxon>Desulfomicrobium</taxon>
    </lineage>
</organism>
<dbReference type="NCBIfam" id="NF004862">
    <property type="entry name" value="PRK06222.1"/>
    <property type="match status" value="1"/>
</dbReference>
<proteinExistence type="predicted"/>
<dbReference type="Gene3D" id="2.40.30.10">
    <property type="entry name" value="Translation factors"/>
    <property type="match status" value="1"/>
</dbReference>
<feature type="domain" description="FAD-binding FR-type" evidence="1">
    <location>
        <begin position="1"/>
        <end position="96"/>
    </location>
</feature>
<dbReference type="Proteomes" id="UP000639010">
    <property type="component" value="Unassembled WGS sequence"/>
</dbReference>
<dbReference type="Gene3D" id="3.40.50.80">
    <property type="entry name" value="Nucleotide-binding domain of ferredoxin-NADP reductase (FNR) module"/>
    <property type="match status" value="1"/>
</dbReference>
<accession>A0ABR9GYU1</accession>
<dbReference type="InterPro" id="IPR017927">
    <property type="entry name" value="FAD-bd_FR_type"/>
</dbReference>
<dbReference type="PANTHER" id="PTHR43513">
    <property type="entry name" value="DIHYDROOROTATE DEHYDROGENASE B (NAD(+)), ELECTRON TRANSFER SUBUNIT"/>
    <property type="match status" value="1"/>
</dbReference>
<dbReference type="Pfam" id="PF10418">
    <property type="entry name" value="DHODB_Fe-S_bind"/>
    <property type="match status" value="1"/>
</dbReference>
<dbReference type="PIRSF" id="PIRSF006816">
    <property type="entry name" value="Cyc3_hyd_g"/>
    <property type="match status" value="1"/>
</dbReference>
<dbReference type="EC" id="1.18.1.2" evidence="2"/>
<dbReference type="SUPFAM" id="SSF52343">
    <property type="entry name" value="Ferredoxin reductase-like, C-terminal NADP-linked domain"/>
    <property type="match status" value="1"/>
</dbReference>
<keyword evidence="2" id="KW-0560">Oxidoreductase</keyword>
<reference evidence="2 3" key="1">
    <citation type="submission" date="2020-10" db="EMBL/GenBank/DDBJ databases">
        <title>Genomic Encyclopedia of Type Strains, Phase IV (KMG-IV): sequencing the most valuable type-strain genomes for metagenomic binning, comparative biology and taxonomic classification.</title>
        <authorList>
            <person name="Goeker M."/>
        </authorList>
    </citation>
    <scope>NUCLEOTIDE SEQUENCE [LARGE SCALE GENOMIC DNA]</scope>
    <source>
        <strain evidence="2 3">DSM 4194</strain>
    </source>
</reference>
<dbReference type="InterPro" id="IPR012165">
    <property type="entry name" value="Cyt_c3_hydrogenase_gsu"/>
</dbReference>
<evidence type="ECO:0000313" key="2">
    <source>
        <dbReference type="EMBL" id="MBE1423629.1"/>
    </source>
</evidence>
<dbReference type="InterPro" id="IPR017938">
    <property type="entry name" value="Riboflavin_synthase-like_b-brl"/>
</dbReference>
<dbReference type="PANTHER" id="PTHR43513:SF3">
    <property type="entry name" value="DIHYDROOROTATE DEHYDROGENASE B (NAD(+)), ELECTRON TRANSFER SUBUNIT-RELATED"/>
    <property type="match status" value="1"/>
</dbReference>
<dbReference type="PROSITE" id="PS51384">
    <property type="entry name" value="FAD_FR"/>
    <property type="match status" value="1"/>
</dbReference>
<protein>
    <submittedName>
        <fullName evidence="2">Ferredoxin--NADP+ reductase</fullName>
        <ecNumber evidence="2">1.18.1.2</ecNumber>
    </submittedName>
</protein>
<dbReference type="SUPFAM" id="SSF63380">
    <property type="entry name" value="Riboflavin synthase domain-like"/>
    <property type="match status" value="1"/>
</dbReference>
<dbReference type="InterPro" id="IPR019480">
    <property type="entry name" value="Dihydroorotate_DH_Fe-S-bd"/>
</dbReference>
<dbReference type="RefSeq" id="WP_192622562.1">
    <property type="nucleotide sequence ID" value="NZ_JADBGG010000001.1"/>
</dbReference>
<sequence>MFTIVNREEMAGGTVILNEIEAPRIAAKARPGQFLILKANENGERIPLTMAETDPEKGTVTVIYMVVGKSTELFRRLGVGDAYQDVIGPLGQPTHIEPGKNVVCVGGGTGVAVLHPIARGMKQAGCDVTSIIGSRNRDLLILEDKMRLASTDLHICTDDGSYGRKGFVTEVLKEKLEAGGVDQVVAIGPVPMMKFVSLMTREYGVPTMVSLNPIMIDGTGMCGGCRVTVGGETKFGCVDGPEFDGHQVDFDELILRLRAYTEQERCSHERCKWEEGGAA</sequence>
<dbReference type="CDD" id="cd06219">
    <property type="entry name" value="DHOD_e_trans_like1"/>
    <property type="match status" value="1"/>
</dbReference>
<keyword evidence="3" id="KW-1185">Reference proteome</keyword>
<evidence type="ECO:0000259" key="1">
    <source>
        <dbReference type="PROSITE" id="PS51384"/>
    </source>
</evidence>
<dbReference type="InterPro" id="IPR039261">
    <property type="entry name" value="FNR_nucleotide-bd"/>
</dbReference>
<dbReference type="EMBL" id="JADBGG010000001">
    <property type="protein sequence ID" value="MBE1423629.1"/>
    <property type="molecule type" value="Genomic_DNA"/>
</dbReference>
<dbReference type="GO" id="GO:0004324">
    <property type="term" value="F:ferredoxin-NADP+ reductase activity"/>
    <property type="evidence" value="ECO:0007669"/>
    <property type="project" value="UniProtKB-EC"/>
</dbReference>
<comment type="caution">
    <text evidence="2">The sequence shown here is derived from an EMBL/GenBank/DDBJ whole genome shotgun (WGS) entry which is preliminary data.</text>
</comment>
<gene>
    <name evidence="2" type="ORF">H4684_000248</name>
</gene>